<comment type="caution">
    <text evidence="3">The sequence shown here is derived from an EMBL/GenBank/DDBJ whole genome shotgun (WGS) entry which is preliminary data.</text>
</comment>
<organism evidence="3 4">
    <name type="scientific">Methylovirgula ligni</name>
    <dbReference type="NCBI Taxonomy" id="569860"/>
    <lineage>
        <taxon>Bacteria</taxon>
        <taxon>Pseudomonadati</taxon>
        <taxon>Pseudomonadota</taxon>
        <taxon>Alphaproteobacteria</taxon>
        <taxon>Hyphomicrobiales</taxon>
        <taxon>Beijerinckiaceae</taxon>
        <taxon>Methylovirgula</taxon>
    </lineage>
</organism>
<dbReference type="RefSeq" id="WP_115835984.1">
    <property type="nucleotide sequence ID" value="NZ_CP025086.1"/>
</dbReference>
<evidence type="ECO:0000259" key="2">
    <source>
        <dbReference type="Pfam" id="PF13186"/>
    </source>
</evidence>
<dbReference type="SUPFAM" id="SSF102114">
    <property type="entry name" value="Radical SAM enzymes"/>
    <property type="match status" value="2"/>
</dbReference>
<dbReference type="OrthoDB" id="5292692at2"/>
<evidence type="ECO:0000313" key="4">
    <source>
        <dbReference type="Proteomes" id="UP000256900"/>
    </source>
</evidence>
<dbReference type="InterPro" id="IPR023885">
    <property type="entry name" value="4Fe4S-binding_SPASM_dom"/>
</dbReference>
<dbReference type="InterPro" id="IPR013785">
    <property type="entry name" value="Aldolase_TIM"/>
</dbReference>
<reference evidence="3 4" key="1">
    <citation type="submission" date="2018-08" db="EMBL/GenBank/DDBJ databases">
        <title>Genomic Encyclopedia of Type Strains, Phase IV (KMG-IV): sequencing the most valuable type-strain genomes for metagenomic binning, comparative biology and taxonomic classification.</title>
        <authorList>
            <person name="Goeker M."/>
        </authorList>
    </citation>
    <scope>NUCLEOTIDE SEQUENCE [LARGE SCALE GENOMIC DNA]</scope>
    <source>
        <strain evidence="3 4">BW863</strain>
    </source>
</reference>
<evidence type="ECO:0000256" key="1">
    <source>
        <dbReference type="ARBA" id="ARBA00001966"/>
    </source>
</evidence>
<keyword evidence="4" id="KW-1185">Reference proteome</keyword>
<protein>
    <submittedName>
        <fullName evidence="3">Radical SAM protein with 4Fe4S-binding SPASM domain</fullName>
    </submittedName>
</protein>
<dbReference type="CDD" id="cd21109">
    <property type="entry name" value="SPASM"/>
    <property type="match status" value="1"/>
</dbReference>
<dbReference type="InterPro" id="IPR023867">
    <property type="entry name" value="Sulphatase_maturase_rSAM"/>
</dbReference>
<proteinExistence type="predicted"/>
<sequence length="436" mass="49015">MEYAVQPVEAAAGELRDPNVAPRNAGYGKAFCRAAFDSLHVAIGGSAKPCCEFKGEIGSLKETSLEELWHSESLKDLRAKMLRGERDAGCRKCYDAEDAGGVSLRDRYNAGDKLNGDFDEQTNLADPVLRTLDIRFSNLCNLSCRTCGPDASTKWYADAKRLNWWKLDTHALNETFTSKSAALEALGPALETIEGIYFAGGEPLLHEGHYAVLQDLIDRGRTDVRLNYNSNLTELRLGKLNVLPFWSKFRSISIGASIDGHQRQGELIREGLSWDKFAANVATLRQQCPHADIYFAITVSIFNILSLPLLCQHLRAIDPAGSAQFRFNLLLEPDHYNIQLLPGYMKADAARRLASFAEEFALQAQIRPVIDYMMFEDRSDQIERFRSNTLRLDEVRNQNTAKIIPELAPLLRESPPRKLKRLAKWRLRALAQALSR</sequence>
<dbReference type="PANTHER" id="PTHR43273">
    <property type="entry name" value="ANAEROBIC SULFATASE-MATURATING ENZYME HOMOLOG ASLB-RELATED"/>
    <property type="match status" value="1"/>
</dbReference>
<accession>A0A3D9YYU0</accession>
<gene>
    <name evidence="3" type="ORF">DES32_1461</name>
</gene>
<comment type="cofactor">
    <cofactor evidence="1">
        <name>[4Fe-4S] cluster</name>
        <dbReference type="ChEBI" id="CHEBI:49883"/>
    </cofactor>
</comment>
<evidence type="ECO:0000313" key="3">
    <source>
        <dbReference type="EMBL" id="REF87831.1"/>
    </source>
</evidence>
<dbReference type="Gene3D" id="3.20.20.70">
    <property type="entry name" value="Aldolase class I"/>
    <property type="match status" value="2"/>
</dbReference>
<dbReference type="AlphaFoldDB" id="A0A3D9YYU0"/>
<feature type="domain" description="4Fe4S-binding SPASM" evidence="2">
    <location>
        <begin position="32"/>
        <end position="94"/>
    </location>
</feature>
<name>A0A3D9YYU0_9HYPH</name>
<dbReference type="Proteomes" id="UP000256900">
    <property type="component" value="Unassembled WGS sequence"/>
</dbReference>
<dbReference type="EMBL" id="QUMO01000002">
    <property type="protein sequence ID" value="REF87831.1"/>
    <property type="molecule type" value="Genomic_DNA"/>
</dbReference>
<dbReference type="NCBIfam" id="NF033640">
    <property type="entry name" value="N_Twi_rSAM"/>
    <property type="match status" value="1"/>
</dbReference>
<dbReference type="Pfam" id="PF13186">
    <property type="entry name" value="SPASM"/>
    <property type="match status" value="1"/>
</dbReference>
<dbReference type="InterPro" id="IPR058240">
    <property type="entry name" value="rSAM_sf"/>
</dbReference>
<dbReference type="GO" id="GO:0016491">
    <property type="term" value="F:oxidoreductase activity"/>
    <property type="evidence" value="ECO:0007669"/>
    <property type="project" value="InterPro"/>
</dbReference>
<dbReference type="PANTHER" id="PTHR43273:SF3">
    <property type="entry name" value="ANAEROBIC SULFATASE-MATURATING ENZYME HOMOLOG ASLB-RELATED"/>
    <property type="match status" value="1"/>
</dbReference>